<evidence type="ECO:0000259" key="7">
    <source>
        <dbReference type="Pfam" id="PF02837"/>
    </source>
</evidence>
<feature type="signal peptide" evidence="4">
    <location>
        <begin position="1"/>
        <end position="23"/>
    </location>
</feature>
<dbReference type="RefSeq" id="WP_121698489.1">
    <property type="nucleotide sequence ID" value="NZ_JBCLPP010000007.1"/>
</dbReference>
<sequence>MKKNKVTISIIIALVFSTVSAVAKTTYPFRFAPSTGIVNEAEQPYRQELCLNGYWDFQPVKTPSDYRQGAGVAPELPAPVSSGWSKTPIKIPSPWNINSFANRDLEGPDHRNYPSYPAEWDDILMGWLKKDFTVPADWAGEDIKLYFEAVAGEAVVYVNGHKVGENFDLFLPFSFDVTDIVTPGEKAEVLVGVRSQKLFEDNSTVGRRIVPAGSMWGYHINGIWQDVYLLAMPKIQVSDVFVKPLVDKDLLEVEVELTNNTAKKADVTLGGDVRQWINLAGNDVNSAPEPKSMLGASALAITPVKVSVPAGSSVKTTLSVKVDGRLNLWSPEHPNLYGLVLDVADKKNVIDKKYERFGWRQWTLAGDKQCLNGKPYALRSDSWHFQGIPQMTRRYAWAWFKAIKDMNGNAVRPHAQVYPRFYLDMADEMGICVLDETANWASDGGPKLDSDKFWEHSKDHLSRFVKRDRNHASVFGWSVSNENKPVILYVYNRPDLMPLQVKAWEEWRDIVRDIDPTRPWISSDGEDDGDGILPVTVGHYGDTNSMNGWKAIGKPWGMGEHSMAYYGTPEQVSKYNGERAYESQLGRMEGLANECYNLIADQRNMGASFSTIFNMAWYGLKPLPLGKRDITVAPSLEDDGIFFGEYVEGVPGVQPERVGPYCTTFNPGYDPSLPLYEEWPLFAALRAANAPGAPAWSEWAEVDKSVYEAPAANAAKPYGEVMFFGDADGNVKRTLDEQGVIWSARIKKPASALVIVDASSAVSADDIAKIKGLEAKGADVWLWGVTPEAVKSLSALLPDRLEVTPLVRSSFIPVQSSWLRGFNNSDFYFCEVQVGDVSRNALSGRFVDNGEVLLDACRTDWRKWNKRAEELKTASVLRSENECPEATAVFVRYPGKTSDMYVSTLTEFANSEKGFNTLSRLLGNAGVQCRQREIDANDVFFHRDGKVMLPASAKEHFAKNGGDMAELVFYAYSPRPLDDLLIEPNVPKLSFEVKSKKAELAVNDRPVAVKQALNEARFHELPLKSGWNKITVKVRRDDLNNDFYGFFYCDNRADFMPLLNAAYVNPESR</sequence>
<evidence type="ECO:0000256" key="2">
    <source>
        <dbReference type="ARBA" id="ARBA00022801"/>
    </source>
</evidence>
<feature type="domain" description="Glycosyl hydrolases family 2 sugar binding" evidence="7">
    <location>
        <begin position="51"/>
        <end position="233"/>
    </location>
</feature>
<dbReference type="InterPro" id="IPR008979">
    <property type="entry name" value="Galactose-bd-like_sf"/>
</dbReference>
<dbReference type="SUPFAM" id="SSF51445">
    <property type="entry name" value="(Trans)glycosidases"/>
    <property type="match status" value="1"/>
</dbReference>
<keyword evidence="2" id="KW-0378">Hydrolase</keyword>
<evidence type="ECO:0000259" key="5">
    <source>
        <dbReference type="Pfam" id="PF00703"/>
    </source>
</evidence>
<evidence type="ECO:0000256" key="4">
    <source>
        <dbReference type="SAM" id="SignalP"/>
    </source>
</evidence>
<dbReference type="InterPro" id="IPR006104">
    <property type="entry name" value="Glyco_hydro_2_N"/>
</dbReference>
<dbReference type="Gene3D" id="3.20.20.80">
    <property type="entry name" value="Glycosidases"/>
    <property type="match status" value="1"/>
</dbReference>
<dbReference type="Pfam" id="PF02837">
    <property type="entry name" value="Glyco_hydro_2_N"/>
    <property type="match status" value="1"/>
</dbReference>
<evidence type="ECO:0000256" key="1">
    <source>
        <dbReference type="ARBA" id="ARBA00007401"/>
    </source>
</evidence>
<keyword evidence="9" id="KW-1185">Reference proteome</keyword>
<evidence type="ECO:0000259" key="6">
    <source>
        <dbReference type="Pfam" id="PF02836"/>
    </source>
</evidence>
<keyword evidence="3" id="KW-0326">Glycosidase</keyword>
<dbReference type="InterPro" id="IPR006103">
    <property type="entry name" value="Glyco_hydro_2_cat"/>
</dbReference>
<dbReference type="InterPro" id="IPR051913">
    <property type="entry name" value="GH2_Domain-Containing"/>
</dbReference>
<protein>
    <submittedName>
        <fullName evidence="8">Sugar-binding domain-containing protein</fullName>
    </submittedName>
</protein>
<accession>A0ABV4CTI0</accession>
<reference evidence="8 9" key="1">
    <citation type="submission" date="2024-03" db="EMBL/GenBank/DDBJ databases">
        <title>Mouse gut bacterial collection (mGBC) of GemPharmatech.</title>
        <authorList>
            <person name="He Y."/>
            <person name="Dong L."/>
            <person name="Wu D."/>
            <person name="Gao X."/>
            <person name="Lin Z."/>
        </authorList>
    </citation>
    <scope>NUCLEOTIDE SEQUENCE [LARGE SCALE GENOMIC DNA]</scope>
    <source>
        <strain evidence="8 9">54-13</strain>
    </source>
</reference>
<dbReference type="InterPro" id="IPR017853">
    <property type="entry name" value="GH"/>
</dbReference>
<evidence type="ECO:0000256" key="3">
    <source>
        <dbReference type="ARBA" id="ARBA00023295"/>
    </source>
</evidence>
<name>A0ABV4CTI0_9BACT</name>
<comment type="similarity">
    <text evidence="1">Belongs to the glycosyl hydrolase 2 family.</text>
</comment>
<keyword evidence="4" id="KW-0732">Signal</keyword>
<dbReference type="Pfam" id="PF02836">
    <property type="entry name" value="Glyco_hydro_2_C"/>
    <property type="match status" value="1"/>
</dbReference>
<evidence type="ECO:0000313" key="9">
    <source>
        <dbReference type="Proteomes" id="UP001565200"/>
    </source>
</evidence>
<comment type="caution">
    <text evidence="8">The sequence shown here is derived from an EMBL/GenBank/DDBJ whole genome shotgun (WGS) entry which is preliminary data.</text>
</comment>
<dbReference type="Proteomes" id="UP001565200">
    <property type="component" value="Unassembled WGS sequence"/>
</dbReference>
<dbReference type="InterPro" id="IPR013783">
    <property type="entry name" value="Ig-like_fold"/>
</dbReference>
<dbReference type="SUPFAM" id="SSF49303">
    <property type="entry name" value="beta-Galactosidase/glucuronidase domain"/>
    <property type="match status" value="1"/>
</dbReference>
<feature type="domain" description="Glycoside hydrolase family 2 catalytic" evidence="6">
    <location>
        <begin position="400"/>
        <end position="522"/>
    </location>
</feature>
<proteinExistence type="inferred from homology"/>
<dbReference type="SUPFAM" id="SSF49785">
    <property type="entry name" value="Galactose-binding domain-like"/>
    <property type="match status" value="1"/>
</dbReference>
<dbReference type="InterPro" id="IPR036156">
    <property type="entry name" value="Beta-gal/glucu_dom_sf"/>
</dbReference>
<feature type="domain" description="Glycoside hydrolase family 2 immunoglobulin-like beta-sandwich" evidence="5">
    <location>
        <begin position="236"/>
        <end position="360"/>
    </location>
</feature>
<organism evidence="8 9">
    <name type="scientific">Heminiphilus faecis</name>
    <dbReference type="NCBI Taxonomy" id="2601703"/>
    <lineage>
        <taxon>Bacteria</taxon>
        <taxon>Pseudomonadati</taxon>
        <taxon>Bacteroidota</taxon>
        <taxon>Bacteroidia</taxon>
        <taxon>Bacteroidales</taxon>
        <taxon>Muribaculaceae</taxon>
        <taxon>Heminiphilus</taxon>
    </lineage>
</organism>
<dbReference type="EMBL" id="JBCLPP010000007">
    <property type="protein sequence ID" value="MEY8244693.1"/>
    <property type="molecule type" value="Genomic_DNA"/>
</dbReference>
<dbReference type="Pfam" id="PF00703">
    <property type="entry name" value="Glyco_hydro_2"/>
    <property type="match status" value="1"/>
</dbReference>
<dbReference type="PANTHER" id="PTHR42732">
    <property type="entry name" value="BETA-GALACTOSIDASE"/>
    <property type="match status" value="1"/>
</dbReference>
<dbReference type="Gene3D" id="2.60.120.260">
    <property type="entry name" value="Galactose-binding domain-like"/>
    <property type="match status" value="1"/>
</dbReference>
<dbReference type="InterPro" id="IPR006102">
    <property type="entry name" value="Ig-like_GH2"/>
</dbReference>
<gene>
    <name evidence="8" type="ORF">AAK873_03540</name>
</gene>
<feature type="chain" id="PRO_5046947853" evidence="4">
    <location>
        <begin position="24"/>
        <end position="1069"/>
    </location>
</feature>
<evidence type="ECO:0000313" key="8">
    <source>
        <dbReference type="EMBL" id="MEY8244693.1"/>
    </source>
</evidence>
<dbReference type="PANTHER" id="PTHR42732:SF1">
    <property type="entry name" value="BETA-MANNOSIDASE"/>
    <property type="match status" value="1"/>
</dbReference>
<dbReference type="Gene3D" id="2.60.40.10">
    <property type="entry name" value="Immunoglobulins"/>
    <property type="match status" value="1"/>
</dbReference>